<comment type="caution">
    <text evidence="1">The sequence shown here is derived from an EMBL/GenBank/DDBJ whole genome shotgun (WGS) entry which is preliminary data.</text>
</comment>
<sequence length="102" mass="11214">MPGDYLPRSSPMTMGMCQPAYGGPQLPHQLRPGPPMCSYIPGHPQHSVMLMHGGPAHPAMPMSASSPSMFPQETPPWADKSWTSTPSSYKKLLQKMDPRKQL</sequence>
<name>A0ACC5WC46_PANGG</name>
<evidence type="ECO:0000313" key="2">
    <source>
        <dbReference type="Proteomes" id="UP000829447"/>
    </source>
</evidence>
<accession>A0ACC5WC46</accession>
<evidence type="ECO:0000313" key="1">
    <source>
        <dbReference type="EMBL" id="MCI4376658.1"/>
    </source>
</evidence>
<dbReference type="Proteomes" id="UP000829447">
    <property type="component" value="Linkage Group LG3"/>
</dbReference>
<dbReference type="EMBL" id="CM040456">
    <property type="protein sequence ID" value="MCI4376658.1"/>
    <property type="molecule type" value="Genomic_DNA"/>
</dbReference>
<proteinExistence type="predicted"/>
<gene>
    <name evidence="1" type="ORF">PGIGA_G00190930</name>
</gene>
<keyword evidence="2" id="KW-1185">Reference proteome</keyword>
<organism evidence="1 2">
    <name type="scientific">Pangasianodon gigas</name>
    <name type="common">Mekong giant catfish</name>
    <name type="synonym">Pangasius gigas</name>
    <dbReference type="NCBI Taxonomy" id="30993"/>
    <lineage>
        <taxon>Eukaryota</taxon>
        <taxon>Metazoa</taxon>
        <taxon>Chordata</taxon>
        <taxon>Craniata</taxon>
        <taxon>Vertebrata</taxon>
        <taxon>Euteleostomi</taxon>
        <taxon>Actinopterygii</taxon>
        <taxon>Neopterygii</taxon>
        <taxon>Teleostei</taxon>
        <taxon>Ostariophysi</taxon>
        <taxon>Siluriformes</taxon>
        <taxon>Pangasiidae</taxon>
        <taxon>Pangasianodon</taxon>
    </lineage>
</organism>
<reference evidence="1 2" key="1">
    <citation type="journal article" date="2022" name="bioRxiv">
        <title>An ancient truncated duplication of the anti-Mullerian hormone receptor type 2 gene is a potential conserved master sex determinant in the Pangasiidae catfish family.</title>
        <authorList>
            <person name="Wen M."/>
            <person name="Pan Q."/>
            <person name="Jouanno E."/>
            <person name="Montfort J."/>
            <person name="Zahm M."/>
            <person name="Cabau C."/>
            <person name="Klopp C."/>
            <person name="Iampietro C."/>
            <person name="Roques C."/>
            <person name="Bouchez O."/>
            <person name="Castinel A."/>
            <person name="Donnadieu C."/>
            <person name="Parrinello H."/>
            <person name="Poncet C."/>
            <person name="Belmonte E."/>
            <person name="Gautier V."/>
            <person name="Avarre J.-C."/>
            <person name="Dugue R."/>
            <person name="Gustiano R."/>
            <person name="Ha T.T.T."/>
            <person name="Campet M."/>
            <person name="Sriphairoj K."/>
            <person name="Ribolli J."/>
            <person name="de Almeida F.L."/>
            <person name="Desvignes T."/>
            <person name="Postlethwait J.H."/>
            <person name="Bucao C.F."/>
            <person name="Robinson-Rechavi M."/>
            <person name="Bobe J."/>
            <person name="Herpin A."/>
            <person name="Guiguen Y."/>
        </authorList>
    </citation>
    <scope>NUCLEOTIDE SEQUENCE [LARGE SCALE GENOMIC DNA]</scope>
    <source>
        <strain evidence="1">YG-Dec2019</strain>
    </source>
</reference>
<protein>
    <submittedName>
        <fullName evidence="1">Uncharacterized protein</fullName>
    </submittedName>
</protein>